<evidence type="ECO:0000256" key="2">
    <source>
        <dbReference type="ARBA" id="ARBA00022695"/>
    </source>
</evidence>
<dbReference type="Gene3D" id="3.30.420.10">
    <property type="entry name" value="Ribonuclease H-like superfamily/Ribonuclease H"/>
    <property type="match status" value="2"/>
</dbReference>
<comment type="caution">
    <text evidence="6">The sequence shown here is derived from an EMBL/GenBank/DDBJ whole genome shotgun (WGS) entry which is preliminary data.</text>
</comment>
<dbReference type="Pfam" id="PF01498">
    <property type="entry name" value="HTH_Tnp_Tc3_2"/>
    <property type="match status" value="1"/>
</dbReference>
<feature type="region of interest" description="Disordered" evidence="4">
    <location>
        <begin position="569"/>
        <end position="612"/>
    </location>
</feature>
<dbReference type="GO" id="GO:0003964">
    <property type="term" value="F:RNA-directed DNA polymerase activity"/>
    <property type="evidence" value="ECO:0007669"/>
    <property type="project" value="UniProtKB-KW"/>
</dbReference>
<evidence type="ECO:0000313" key="7">
    <source>
        <dbReference type="Proteomes" id="UP000719412"/>
    </source>
</evidence>
<feature type="compositionally biased region" description="Polar residues" evidence="4">
    <location>
        <begin position="570"/>
        <end position="585"/>
    </location>
</feature>
<feature type="compositionally biased region" description="Acidic residues" evidence="4">
    <location>
        <begin position="45"/>
        <end position="55"/>
    </location>
</feature>
<feature type="compositionally biased region" description="Acidic residues" evidence="4">
    <location>
        <begin position="21"/>
        <end position="35"/>
    </location>
</feature>
<feature type="domain" description="Transposase Tc1-like" evidence="5">
    <location>
        <begin position="107"/>
        <end position="151"/>
    </location>
</feature>
<feature type="compositionally biased region" description="Basic and acidic residues" evidence="4">
    <location>
        <begin position="598"/>
        <end position="610"/>
    </location>
</feature>
<keyword evidence="1" id="KW-0808">Transferase</keyword>
<dbReference type="AlphaFoldDB" id="A0A8J6HPE3"/>
<dbReference type="InterPro" id="IPR036397">
    <property type="entry name" value="RNaseH_sf"/>
</dbReference>
<evidence type="ECO:0000313" key="6">
    <source>
        <dbReference type="EMBL" id="KAH0819061.1"/>
    </source>
</evidence>
<dbReference type="GO" id="GO:0015074">
    <property type="term" value="P:DNA integration"/>
    <property type="evidence" value="ECO:0007669"/>
    <property type="project" value="InterPro"/>
</dbReference>
<dbReference type="InterPro" id="IPR002492">
    <property type="entry name" value="Transposase_Tc1-like"/>
</dbReference>
<reference evidence="6" key="2">
    <citation type="submission" date="2021-08" db="EMBL/GenBank/DDBJ databases">
        <authorList>
            <person name="Eriksson T."/>
        </authorList>
    </citation>
    <scope>NUCLEOTIDE SEQUENCE</scope>
    <source>
        <strain evidence="6">Stoneville</strain>
        <tissue evidence="6">Whole head</tissue>
    </source>
</reference>
<proteinExistence type="predicted"/>
<feature type="region of interest" description="Disordered" evidence="4">
    <location>
        <begin position="21"/>
        <end position="66"/>
    </location>
</feature>
<dbReference type="CDD" id="cd00303">
    <property type="entry name" value="retropepsin_like"/>
    <property type="match status" value="1"/>
</dbReference>
<name>A0A8J6HPE3_TENMO</name>
<evidence type="ECO:0000259" key="5">
    <source>
        <dbReference type="Pfam" id="PF01498"/>
    </source>
</evidence>
<reference evidence="6" key="1">
    <citation type="journal article" date="2020" name="J Insects Food Feed">
        <title>The yellow mealworm (Tenebrio molitor) genome: a resource for the emerging insects as food and feed industry.</title>
        <authorList>
            <person name="Eriksson T."/>
            <person name="Andere A."/>
            <person name="Kelstrup H."/>
            <person name="Emery V."/>
            <person name="Picard C."/>
        </authorList>
    </citation>
    <scope>NUCLEOTIDE SEQUENCE</scope>
    <source>
        <strain evidence="6">Stoneville</strain>
        <tissue evidence="6">Whole head</tissue>
    </source>
</reference>
<dbReference type="GO" id="GO:0006313">
    <property type="term" value="P:DNA transposition"/>
    <property type="evidence" value="ECO:0007669"/>
    <property type="project" value="InterPro"/>
</dbReference>
<organism evidence="6 7">
    <name type="scientific">Tenebrio molitor</name>
    <name type="common">Yellow mealworm beetle</name>
    <dbReference type="NCBI Taxonomy" id="7067"/>
    <lineage>
        <taxon>Eukaryota</taxon>
        <taxon>Metazoa</taxon>
        <taxon>Ecdysozoa</taxon>
        <taxon>Arthropoda</taxon>
        <taxon>Hexapoda</taxon>
        <taxon>Insecta</taxon>
        <taxon>Pterygota</taxon>
        <taxon>Neoptera</taxon>
        <taxon>Endopterygota</taxon>
        <taxon>Coleoptera</taxon>
        <taxon>Polyphaga</taxon>
        <taxon>Cucujiformia</taxon>
        <taxon>Tenebrionidae</taxon>
        <taxon>Tenebrio</taxon>
    </lineage>
</organism>
<gene>
    <name evidence="6" type="ORF">GEV33_003730</name>
</gene>
<evidence type="ECO:0000256" key="4">
    <source>
        <dbReference type="SAM" id="MobiDB-lite"/>
    </source>
</evidence>
<feature type="compositionally biased region" description="Basic and acidic residues" evidence="4">
    <location>
        <begin position="56"/>
        <end position="66"/>
    </location>
</feature>
<keyword evidence="7" id="KW-1185">Reference proteome</keyword>
<dbReference type="InterPro" id="IPR021109">
    <property type="entry name" value="Peptidase_aspartic_dom_sf"/>
</dbReference>
<dbReference type="EMBL" id="JABDTM020015733">
    <property type="protein sequence ID" value="KAH0819061.1"/>
    <property type="molecule type" value="Genomic_DNA"/>
</dbReference>
<dbReference type="Proteomes" id="UP000719412">
    <property type="component" value="Unassembled WGS sequence"/>
</dbReference>
<dbReference type="GO" id="GO:0004190">
    <property type="term" value="F:aspartic-type endopeptidase activity"/>
    <property type="evidence" value="ECO:0007669"/>
    <property type="project" value="InterPro"/>
</dbReference>
<evidence type="ECO:0000256" key="1">
    <source>
        <dbReference type="ARBA" id="ARBA00022679"/>
    </source>
</evidence>
<accession>A0A8J6HPE3</accession>
<dbReference type="InterPro" id="IPR001969">
    <property type="entry name" value="Aspartic_peptidase_AS"/>
</dbReference>
<dbReference type="SUPFAM" id="SSF50630">
    <property type="entry name" value="Acid proteases"/>
    <property type="match status" value="2"/>
</dbReference>
<feature type="region of interest" description="Disordered" evidence="4">
    <location>
        <begin position="246"/>
        <end position="271"/>
    </location>
</feature>
<dbReference type="GO" id="GO:0003677">
    <property type="term" value="F:DNA binding"/>
    <property type="evidence" value="ECO:0007669"/>
    <property type="project" value="InterPro"/>
</dbReference>
<dbReference type="PROSITE" id="PS00141">
    <property type="entry name" value="ASP_PROTEASE"/>
    <property type="match status" value="1"/>
</dbReference>
<dbReference type="GO" id="GO:0006508">
    <property type="term" value="P:proteolysis"/>
    <property type="evidence" value="ECO:0007669"/>
    <property type="project" value="InterPro"/>
</dbReference>
<protein>
    <recommendedName>
        <fullName evidence="5">Transposase Tc1-like domain-containing protein</fullName>
    </recommendedName>
</protein>
<evidence type="ECO:0000256" key="3">
    <source>
        <dbReference type="ARBA" id="ARBA00022918"/>
    </source>
</evidence>
<keyword evidence="2" id="KW-0548">Nucleotidyltransferase</keyword>
<dbReference type="Gene3D" id="2.40.70.10">
    <property type="entry name" value="Acid Proteases"/>
    <property type="match status" value="1"/>
</dbReference>
<sequence>MGEYEREQALLLALWNEVEDEELIDQEDSERDEDTDHVSAASDYSEFEQDAENLEETERAEREGECGGRRQCEWTEKLFSGEKRNEMVEINSKKDPLQVMTLGRYQFEISANTVRRRLAEHDLRPRIPARGPQLTVVRRRVRLLFAQNHVDWELDQWRLVMFSDESRFCLDHSDRCVRVNRWSGERYAQCNIIPKVNFDTGIYLFNRNLFTEEELAPATVTDREVPNENVEATDYDNVEEIDAIQTEYPEHRTPENSQSADGPYQDENEDEEQLDTNVMITQTVEASALDNLRIVENVSIEVDPQILNNLNQLVKKIFYLLNQKTLCPSLRQLETPMLEKGRTKKYEEVDNPLSDLDRGRIVAFRETGLSYREIAFRGDRSAATVVGICQIWEEERRGDKRKTHCNQHALQPAKIAEEGRPVSMRTIYRRIKFFGLSLTAGHRRQKLEWCRERQQWRKEWHNMVFSDESRLCLGMHDGRSFHSFAAVWVLEDIMLPSVQAVYPNGNFIFQHDNCAVHTARRFFPDKFQRRPGNNQWRNNNHQNGKSYGRCFTGLQGFGKRGRGAEHGLKYSQQRKGPGTDRNQQVGSGGKRKGSSSPHEIKGKLDVRPRESQVTASRSKTLYQIHIHIAQHSAVALLDTGSVVSCISEEVWTKLTSTVIKPHILPVTSIHFRGAIRRRSCQVVIQYYLEIIIDENVYSVVALVVKNLIKPAILGADWLNEQRAVIDFDNNQVTVKGETGNQSFSFKKTVEVTPEPEDCVEELVGHIEICESPATNRVNGEHLESLSTFQAKVDLLKILETAKTKLTHLQNKTTRQRRERFDQKFRQTQRVRGHIHQNLPMLELPTTESFVCQLQGENEAILFPVRRARRHRRDVQKVQPVGERPVGTQQTFGRATFLNHYKANANAQITTKRTDDHWNALLNVVSEFCKPFRANSASIFVDKSDDNRPFVKLRLNNREVEGLVDSGSNCTIIGRNGSDLIQNRVGGKIFPSRLKAIRTADGNLHPVSKAIEGAFVIDIARFSTDSADVGQSTN</sequence>
<keyword evidence="3" id="KW-0695">RNA-directed DNA polymerase</keyword>